<gene>
    <name evidence="2" type="ORF">GCM10011342_23600</name>
</gene>
<dbReference type="CDD" id="cd02440">
    <property type="entry name" value="AdoMet_MTases"/>
    <property type="match status" value="1"/>
</dbReference>
<dbReference type="AlphaFoldDB" id="A0A8J2Y5J7"/>
<name>A0A8J2Y5J7_9PROT</name>
<dbReference type="InterPro" id="IPR041698">
    <property type="entry name" value="Methyltransf_25"/>
</dbReference>
<dbReference type="SUPFAM" id="SSF53335">
    <property type="entry name" value="S-adenosyl-L-methionine-dependent methyltransferases"/>
    <property type="match status" value="1"/>
</dbReference>
<keyword evidence="2" id="KW-0808">Transferase</keyword>
<evidence type="ECO:0000313" key="2">
    <source>
        <dbReference type="EMBL" id="GGD14105.1"/>
    </source>
</evidence>
<dbReference type="EMBL" id="BMGH01000001">
    <property type="protein sequence ID" value="GGD14105.1"/>
    <property type="molecule type" value="Genomic_DNA"/>
</dbReference>
<dbReference type="Gene3D" id="3.40.50.150">
    <property type="entry name" value="Vaccinia Virus protein VP39"/>
    <property type="match status" value="1"/>
</dbReference>
<feature type="domain" description="Methyltransferase" evidence="1">
    <location>
        <begin position="49"/>
        <end position="147"/>
    </location>
</feature>
<keyword evidence="2" id="KW-0489">Methyltransferase</keyword>
<accession>A0A8J2Y5J7</accession>
<protein>
    <submittedName>
        <fullName evidence="2">SAM-dependent methyltransferase</fullName>
    </submittedName>
</protein>
<keyword evidence="3" id="KW-1185">Reference proteome</keyword>
<organism evidence="2 3">
    <name type="scientific">Aquisalinus flavus</name>
    <dbReference type="NCBI Taxonomy" id="1526572"/>
    <lineage>
        <taxon>Bacteria</taxon>
        <taxon>Pseudomonadati</taxon>
        <taxon>Pseudomonadota</taxon>
        <taxon>Alphaproteobacteria</taxon>
        <taxon>Parvularculales</taxon>
        <taxon>Parvularculaceae</taxon>
        <taxon>Aquisalinus</taxon>
    </lineage>
</organism>
<evidence type="ECO:0000259" key="1">
    <source>
        <dbReference type="Pfam" id="PF13649"/>
    </source>
</evidence>
<dbReference type="InterPro" id="IPR029063">
    <property type="entry name" value="SAM-dependent_MTases_sf"/>
</dbReference>
<dbReference type="RefSeq" id="WP_188158224.1">
    <property type="nucleotide sequence ID" value="NZ_BMGH01000001.1"/>
</dbReference>
<evidence type="ECO:0000313" key="3">
    <source>
        <dbReference type="Proteomes" id="UP000613582"/>
    </source>
</evidence>
<dbReference type="Pfam" id="PF13649">
    <property type="entry name" value="Methyltransf_25"/>
    <property type="match status" value="1"/>
</dbReference>
<comment type="caution">
    <text evidence="2">The sequence shown here is derived from an EMBL/GenBank/DDBJ whole genome shotgun (WGS) entry which is preliminary data.</text>
</comment>
<reference evidence="2" key="1">
    <citation type="journal article" date="2014" name="Int. J. Syst. Evol. Microbiol.">
        <title>Complete genome sequence of Corynebacterium casei LMG S-19264T (=DSM 44701T), isolated from a smear-ripened cheese.</title>
        <authorList>
            <consortium name="US DOE Joint Genome Institute (JGI-PGF)"/>
            <person name="Walter F."/>
            <person name="Albersmeier A."/>
            <person name="Kalinowski J."/>
            <person name="Ruckert C."/>
        </authorList>
    </citation>
    <scope>NUCLEOTIDE SEQUENCE</scope>
    <source>
        <strain evidence="2">CGMCC 1.12921</strain>
    </source>
</reference>
<dbReference type="Proteomes" id="UP000613582">
    <property type="component" value="Unassembled WGS sequence"/>
</dbReference>
<dbReference type="GO" id="GO:0008168">
    <property type="term" value="F:methyltransferase activity"/>
    <property type="evidence" value="ECO:0007669"/>
    <property type="project" value="UniProtKB-KW"/>
</dbReference>
<proteinExistence type="predicted"/>
<dbReference type="GO" id="GO:0032259">
    <property type="term" value="P:methylation"/>
    <property type="evidence" value="ECO:0007669"/>
    <property type="project" value="UniProtKB-KW"/>
</dbReference>
<sequence length="233" mass="25472">MERDEIVDIFDGERAASYDAQLANVEAMHEALILGIRVVLAQLPDDARILCVGAGTGTEIVALARHFPGWHFTALDPAGAMLDVCRDKIAKAGLSARCQFHHGFLETLPQTAPYHAATCLLVSHFFVDRPARRDFLSGIRDRLGPGGVLVTSDLSADASAPGYDPLMDAWIRFMQLSGKGPDRETYQQNIGKAVGLLPARDIEDLLIEAGMEMPFEFFRMLMIAGFISCRPGL</sequence>
<reference evidence="2" key="2">
    <citation type="submission" date="2020-09" db="EMBL/GenBank/DDBJ databases">
        <authorList>
            <person name="Sun Q."/>
            <person name="Zhou Y."/>
        </authorList>
    </citation>
    <scope>NUCLEOTIDE SEQUENCE</scope>
    <source>
        <strain evidence="2">CGMCC 1.12921</strain>
    </source>
</reference>